<dbReference type="Proteomes" id="UP001356095">
    <property type="component" value="Unassembled WGS sequence"/>
</dbReference>
<dbReference type="RefSeq" id="WP_330090631.1">
    <property type="nucleotide sequence ID" value="NZ_JAUZMY010000004.1"/>
</dbReference>
<dbReference type="InterPro" id="IPR013083">
    <property type="entry name" value="Znf_RING/FYVE/PHD"/>
</dbReference>
<feature type="region of interest" description="Disordered" evidence="1">
    <location>
        <begin position="1"/>
        <end position="23"/>
    </location>
</feature>
<evidence type="ECO:0000313" key="3">
    <source>
        <dbReference type="EMBL" id="MEE2036835.1"/>
    </source>
</evidence>
<comment type="caution">
    <text evidence="3">The sequence shown here is derived from an EMBL/GenBank/DDBJ whole genome shotgun (WGS) entry which is preliminary data.</text>
</comment>
<feature type="region of interest" description="Disordered" evidence="1">
    <location>
        <begin position="86"/>
        <end position="120"/>
    </location>
</feature>
<reference evidence="3 4" key="1">
    <citation type="submission" date="2023-08" db="EMBL/GenBank/DDBJ databases">
        <authorList>
            <person name="Girao M."/>
            <person name="Carvalho M.F."/>
        </authorList>
    </citation>
    <scope>NUCLEOTIDE SEQUENCE [LARGE SCALE GENOMIC DNA]</scope>
    <source>
        <strain evidence="3 4">CT-R113</strain>
    </source>
</reference>
<dbReference type="Pfam" id="PF02148">
    <property type="entry name" value="zf-UBP"/>
    <property type="match status" value="1"/>
</dbReference>
<evidence type="ECO:0000313" key="4">
    <source>
        <dbReference type="Proteomes" id="UP001356095"/>
    </source>
</evidence>
<dbReference type="Gene3D" id="3.30.40.10">
    <property type="entry name" value="Zinc/RING finger domain, C3HC4 (zinc finger)"/>
    <property type="match status" value="1"/>
</dbReference>
<evidence type="ECO:0000256" key="1">
    <source>
        <dbReference type="SAM" id="MobiDB-lite"/>
    </source>
</evidence>
<dbReference type="InterPro" id="IPR001607">
    <property type="entry name" value="Znf_UBP"/>
</dbReference>
<proteinExistence type="predicted"/>
<organism evidence="3 4">
    <name type="scientific">Nocardiopsis codii</name>
    <dbReference type="NCBI Taxonomy" id="3065942"/>
    <lineage>
        <taxon>Bacteria</taxon>
        <taxon>Bacillati</taxon>
        <taxon>Actinomycetota</taxon>
        <taxon>Actinomycetes</taxon>
        <taxon>Streptosporangiales</taxon>
        <taxon>Nocardiopsidaceae</taxon>
        <taxon>Nocardiopsis</taxon>
    </lineage>
</organism>
<feature type="compositionally biased region" description="Pro residues" evidence="1">
    <location>
        <begin position="91"/>
        <end position="105"/>
    </location>
</feature>
<name>A0ABU7K3S2_9ACTN</name>
<gene>
    <name evidence="3" type="ORF">Q8791_06320</name>
</gene>
<feature type="domain" description="UBP-type" evidence="2">
    <location>
        <begin position="1"/>
        <end position="105"/>
    </location>
</feature>
<sequence>MSNGENAVPEIDPSVPPSGTGCRECQEGGGWWVHLRRCAACGHVGCCDSSPGQHATRHHEGTGHPIIQSFEPGEDWFFDFRGQQMAIGPELAPPSSHPVDQPVPGPEGRVPPDWTQRVNP</sequence>
<keyword evidence="4" id="KW-1185">Reference proteome</keyword>
<protein>
    <submittedName>
        <fullName evidence="3">UBP-type zinc finger domain-containing protein</fullName>
    </submittedName>
</protein>
<dbReference type="EMBL" id="JAUZMY010000004">
    <property type="protein sequence ID" value="MEE2036835.1"/>
    <property type="molecule type" value="Genomic_DNA"/>
</dbReference>
<dbReference type="SUPFAM" id="SSF57850">
    <property type="entry name" value="RING/U-box"/>
    <property type="match status" value="1"/>
</dbReference>
<evidence type="ECO:0000259" key="2">
    <source>
        <dbReference type="PROSITE" id="PS50271"/>
    </source>
</evidence>
<accession>A0ABU7K3S2</accession>
<dbReference type="PROSITE" id="PS50271">
    <property type="entry name" value="ZF_UBP"/>
    <property type="match status" value="1"/>
</dbReference>